<dbReference type="PANTHER" id="PTHR47186">
    <property type="entry name" value="LEUCINE-RICH REPEAT-CONTAINING PROTEIN 57"/>
    <property type="match status" value="1"/>
</dbReference>
<reference evidence="2 3" key="1">
    <citation type="submission" date="2013-10" db="EMBL/GenBank/DDBJ databases">
        <authorList>
            <consortium name="International Citrus Genome Consortium"/>
            <person name="Jenkins J."/>
            <person name="Schmutz J."/>
            <person name="Prochnik S."/>
            <person name="Rokhsar D."/>
            <person name="Gmitter F."/>
            <person name="Ollitrault P."/>
            <person name="Machado M."/>
            <person name="Talon M."/>
            <person name="Wincker P."/>
            <person name="Jaillon O."/>
            <person name="Morgante M."/>
        </authorList>
    </citation>
    <scope>NUCLEOTIDE SEQUENCE</scope>
    <source>
        <strain evidence="3">cv. Clemenules</strain>
    </source>
</reference>
<feature type="domain" description="R13L1/DRL21-like LRR repeat region" evidence="1">
    <location>
        <begin position="122"/>
        <end position="197"/>
    </location>
</feature>
<dbReference type="EMBL" id="KI536661">
    <property type="protein sequence ID" value="ESR56265.1"/>
    <property type="molecule type" value="Genomic_DNA"/>
</dbReference>
<accession>V4TX13</accession>
<dbReference type="InterPro" id="IPR032675">
    <property type="entry name" value="LRR_dom_sf"/>
</dbReference>
<dbReference type="KEGG" id="cic:CICLE_v10023598mg"/>
<name>V4TX13_CITCL</name>
<dbReference type="Gene3D" id="3.80.10.10">
    <property type="entry name" value="Ribonuclease Inhibitor"/>
    <property type="match status" value="2"/>
</dbReference>
<evidence type="ECO:0000313" key="3">
    <source>
        <dbReference type="Proteomes" id="UP000030687"/>
    </source>
</evidence>
<dbReference type="eggNOG" id="KOG4658">
    <property type="taxonomic scope" value="Eukaryota"/>
</dbReference>
<keyword evidence="3" id="KW-1185">Reference proteome</keyword>
<evidence type="ECO:0000313" key="2">
    <source>
        <dbReference type="EMBL" id="ESR56265.1"/>
    </source>
</evidence>
<dbReference type="InParanoid" id="V4TX13"/>
<sequence length="475" mass="54644">LRLGTRKAFYVTNSLVFHVGPRLRRLRVVSLCGYKIFQLPNDIAELKHLRYLDFSHTAIEVLSESTLILEYCYRLKKLFPDIGNLVNLRHLKDSHSNLLEEMPLRIGKLTSLRTLAKFVRFREVAEMQTRVFEMLKPHYGLKELKLRGYGGTKFPAWLGQSSFENLVVLRFKNCNQCTTLPSVGHLPSLKNLVIKGMAKVRSVGLEFIGKYCSEPFRSLETLCFEDMQEWEEWISHGGTAGGDQEAAKGFPRLRELSILSCSKLKAILQGFRWLALVWLLLLKEGCTNLSELILSRCRYLTALPNSMYNLSSLQRLEIRDCPRIASIPEEVGFPPNVRTLQIEGPNICKLFFDLGFHNLTSVRELFIAGGWEDEESFQQLPASLVKLYIREFPLGYLSFARNLTSLERLELRKCTILKSLPGNGLPPSLVFLSIYLCPYLEERCKKDEGEYWHLVADIPFVQLNHKLVFDPREFS</sequence>
<dbReference type="Pfam" id="PF25019">
    <property type="entry name" value="LRR_R13L1-DRL21"/>
    <property type="match status" value="1"/>
</dbReference>
<feature type="non-terminal residue" evidence="2">
    <location>
        <position position="1"/>
    </location>
</feature>
<organism evidence="2 3">
    <name type="scientific">Citrus clementina</name>
    <name type="common">Clementine</name>
    <name type="synonym">Citrus deliciosa x Citrus sinensis</name>
    <dbReference type="NCBI Taxonomy" id="85681"/>
    <lineage>
        <taxon>Eukaryota</taxon>
        <taxon>Viridiplantae</taxon>
        <taxon>Streptophyta</taxon>
        <taxon>Embryophyta</taxon>
        <taxon>Tracheophyta</taxon>
        <taxon>Spermatophyta</taxon>
        <taxon>Magnoliopsida</taxon>
        <taxon>eudicotyledons</taxon>
        <taxon>Gunneridae</taxon>
        <taxon>Pentapetalae</taxon>
        <taxon>rosids</taxon>
        <taxon>malvids</taxon>
        <taxon>Sapindales</taxon>
        <taxon>Rutaceae</taxon>
        <taxon>Aurantioideae</taxon>
        <taxon>Citrus</taxon>
    </lineage>
</organism>
<dbReference type="SUPFAM" id="SSF52058">
    <property type="entry name" value="L domain-like"/>
    <property type="match status" value="2"/>
</dbReference>
<protein>
    <recommendedName>
        <fullName evidence="1">R13L1/DRL21-like LRR repeat region domain-containing protein</fullName>
    </recommendedName>
</protein>
<dbReference type="AlphaFoldDB" id="V4TX13"/>
<dbReference type="Proteomes" id="UP000030687">
    <property type="component" value="Unassembled WGS sequence"/>
</dbReference>
<dbReference type="OMA" id="MIAGANC"/>
<dbReference type="InterPro" id="IPR056789">
    <property type="entry name" value="LRR_R13L1-DRL21"/>
</dbReference>
<evidence type="ECO:0000259" key="1">
    <source>
        <dbReference type="Pfam" id="PF25019"/>
    </source>
</evidence>
<dbReference type="PANTHER" id="PTHR47186:SF41">
    <property type="entry name" value="OS12G0131701 PROTEIN"/>
    <property type="match status" value="1"/>
</dbReference>
<gene>
    <name evidence="2" type="ORF">CICLE_v10023598mg</name>
</gene>
<proteinExistence type="predicted"/>